<sequence length="265" mass="29379">MPNAKPGRLPTAPAAMLLSLTLSVPCAPCAAQSSLGPPPGIPATVHLARGVDDPIIDFSSAMVREAYARLGITATDEVPSGERVLKALNAGEFFGDIVHIEGFDRMYPNLVRIPVPLITYYAMAVTDGRLLPIKTWADLSPYRVCIKRGVKSIDMMTKSLPHRIVAAEYAPLFRMLRVGRCEVAVVPQSAWLQPERFEMKGMRTLEPPLQSWPLYHHVHKSNSAIVPLLQRVLQDMAKSGYLEQQRAQYQQRLEKSQREAGITGR</sequence>
<accession>A0A7X2ILZ5</accession>
<evidence type="ECO:0000256" key="1">
    <source>
        <dbReference type="SAM" id="SignalP"/>
    </source>
</evidence>
<reference evidence="2 3" key="1">
    <citation type="submission" date="2019-11" db="EMBL/GenBank/DDBJ databases">
        <title>Novel species isolated from a subtropical stream in China.</title>
        <authorList>
            <person name="Lu H."/>
        </authorList>
    </citation>
    <scope>NUCLEOTIDE SEQUENCE [LARGE SCALE GENOMIC DNA]</scope>
    <source>
        <strain evidence="2 3">FT92W</strain>
    </source>
</reference>
<dbReference type="Gene3D" id="3.40.190.10">
    <property type="entry name" value="Periplasmic binding protein-like II"/>
    <property type="match status" value="2"/>
</dbReference>
<evidence type="ECO:0000313" key="2">
    <source>
        <dbReference type="EMBL" id="MRV72320.1"/>
    </source>
</evidence>
<name>A0A7X2ILZ5_9BURK</name>
<dbReference type="EMBL" id="WKJJ01000006">
    <property type="protein sequence ID" value="MRV72320.1"/>
    <property type="molecule type" value="Genomic_DNA"/>
</dbReference>
<keyword evidence="3" id="KW-1185">Reference proteome</keyword>
<evidence type="ECO:0000313" key="3">
    <source>
        <dbReference type="Proteomes" id="UP000446768"/>
    </source>
</evidence>
<proteinExistence type="predicted"/>
<keyword evidence="1" id="KW-0732">Signal</keyword>
<dbReference type="SUPFAM" id="SSF53850">
    <property type="entry name" value="Periplasmic binding protein-like II"/>
    <property type="match status" value="1"/>
</dbReference>
<comment type="caution">
    <text evidence="2">The sequence shown here is derived from an EMBL/GenBank/DDBJ whole genome shotgun (WGS) entry which is preliminary data.</text>
</comment>
<protein>
    <submittedName>
        <fullName evidence="2">Transporter substrate-binding domain-containing protein</fullName>
    </submittedName>
</protein>
<organism evidence="2 3">
    <name type="scientific">Pseudoduganella rivuli</name>
    <dbReference type="NCBI Taxonomy" id="2666085"/>
    <lineage>
        <taxon>Bacteria</taxon>
        <taxon>Pseudomonadati</taxon>
        <taxon>Pseudomonadota</taxon>
        <taxon>Betaproteobacteria</taxon>
        <taxon>Burkholderiales</taxon>
        <taxon>Oxalobacteraceae</taxon>
        <taxon>Telluria group</taxon>
        <taxon>Pseudoduganella</taxon>
    </lineage>
</organism>
<dbReference type="RefSeq" id="WP_154373759.1">
    <property type="nucleotide sequence ID" value="NZ_WKJJ01000006.1"/>
</dbReference>
<dbReference type="AlphaFoldDB" id="A0A7X2ILZ5"/>
<gene>
    <name evidence="2" type="ORF">GJ700_11415</name>
</gene>
<feature type="signal peptide" evidence="1">
    <location>
        <begin position="1"/>
        <end position="30"/>
    </location>
</feature>
<dbReference type="Proteomes" id="UP000446768">
    <property type="component" value="Unassembled WGS sequence"/>
</dbReference>
<feature type="chain" id="PRO_5031574923" evidence="1">
    <location>
        <begin position="31"/>
        <end position="265"/>
    </location>
</feature>